<evidence type="ECO:0000256" key="2">
    <source>
        <dbReference type="ARBA" id="ARBA00004167"/>
    </source>
</evidence>
<feature type="transmembrane region" description="Helical" evidence="12">
    <location>
        <begin position="520"/>
        <end position="540"/>
    </location>
</feature>
<sequence>MVLIGEGPTDQRLPPGFRFHPTDEELVLYYLKRKVCRRRLLLDVIGETDVYKWDPEDLPELSKLKTGDRQWFFFSPRDRKHPNSSRTNRATEHGYWKVTGKDRTITCNSRDVGIKKTLVFYKGRSPKGERTDWVMHEYTLDEVELRRCQSSQDYYVLYKVFKKSGPGPKNGEEYGAPFKEEDWADDECLQAVTIHVEQDKSPEKVNDDGLPVVDDLEELLNRLAGEPPLTELNYLTENTSSDMTHSGALKTLLPEVTVGPVTNEGGKAQVVEEVFLEDSLEVNDLDGLRPTGVQSMAIQPFVSVDGYNELDIYQDACMFLHDMGATGEDRVSGRSAYHVTNEITSSHFTDSSDFHPMGINPQLHINAGNDFNNQPWSHELSCGMINSIEAKQCTILPMTSGVVYGTHLESHAVGANLSQNTTTPATTPTTTQGDTTTTTTQDDASKHSSFSSALWAFMESIPTTHASAAESDPASKAFELVPSFQRLRLNAINIAAAVSNASAVSERCCAVSYNNGFCRLFCFSLLGVCCAILWMIFVAAS</sequence>
<dbReference type="GO" id="GO:0000976">
    <property type="term" value="F:transcription cis-regulatory region binding"/>
    <property type="evidence" value="ECO:0007669"/>
    <property type="project" value="UniProtKB-ARBA"/>
</dbReference>
<dbReference type="Gene3D" id="2.170.150.80">
    <property type="entry name" value="NAC domain"/>
    <property type="match status" value="1"/>
</dbReference>
<dbReference type="InterPro" id="IPR003441">
    <property type="entry name" value="NAC-dom"/>
</dbReference>
<dbReference type="EMBL" id="CAMAPF010000081">
    <property type="protein sequence ID" value="CAH9094484.1"/>
    <property type="molecule type" value="Genomic_DNA"/>
</dbReference>
<gene>
    <name evidence="14" type="ORF">CEPIT_LOCUS12905</name>
    <name evidence="15" type="ORF">CEPIT_LOCUS27336</name>
</gene>
<comment type="caution">
    <text evidence="15">The sequence shown here is derived from an EMBL/GenBank/DDBJ whole genome shotgun (WGS) entry which is preliminary data.</text>
</comment>
<dbReference type="InterPro" id="IPR036093">
    <property type="entry name" value="NAC_dom_sf"/>
</dbReference>
<dbReference type="PANTHER" id="PTHR31744">
    <property type="entry name" value="PROTEIN CUP-SHAPED COTYLEDON 2-RELATED"/>
    <property type="match status" value="1"/>
</dbReference>
<proteinExistence type="predicted"/>
<keyword evidence="7 12" id="KW-0472">Membrane</keyword>
<evidence type="ECO:0000256" key="6">
    <source>
        <dbReference type="ARBA" id="ARBA00023125"/>
    </source>
</evidence>
<dbReference type="SUPFAM" id="SSF101941">
    <property type="entry name" value="NAC domain"/>
    <property type="match status" value="1"/>
</dbReference>
<keyword evidence="4 12" id="KW-1133">Transmembrane helix</keyword>
<evidence type="ECO:0000256" key="7">
    <source>
        <dbReference type="ARBA" id="ARBA00023136"/>
    </source>
</evidence>
<evidence type="ECO:0000256" key="8">
    <source>
        <dbReference type="ARBA" id="ARBA00023159"/>
    </source>
</evidence>
<dbReference type="AlphaFoldDB" id="A0AAV0ESF4"/>
<accession>A0AAV0ESF4</accession>
<protein>
    <recommendedName>
        <fullName evidence="13">NAC domain-containing protein</fullName>
    </recommendedName>
</protein>
<evidence type="ECO:0000256" key="12">
    <source>
        <dbReference type="SAM" id="Phobius"/>
    </source>
</evidence>
<evidence type="ECO:0000256" key="1">
    <source>
        <dbReference type="ARBA" id="ARBA00004123"/>
    </source>
</evidence>
<evidence type="ECO:0000313" key="15">
    <source>
        <dbReference type="EMBL" id="CAH9126189.1"/>
    </source>
</evidence>
<evidence type="ECO:0000313" key="14">
    <source>
        <dbReference type="EMBL" id="CAH9094484.1"/>
    </source>
</evidence>
<dbReference type="FunFam" id="2.170.150.80:FF:000006">
    <property type="entry name" value="NAC domain-containing protein 100-like"/>
    <property type="match status" value="1"/>
</dbReference>
<evidence type="ECO:0000259" key="13">
    <source>
        <dbReference type="PROSITE" id="PS51005"/>
    </source>
</evidence>
<evidence type="ECO:0000256" key="5">
    <source>
        <dbReference type="ARBA" id="ARBA00023015"/>
    </source>
</evidence>
<keyword evidence="3 12" id="KW-0812">Transmembrane</keyword>
<keyword evidence="8" id="KW-0010">Activator</keyword>
<evidence type="ECO:0000313" key="16">
    <source>
        <dbReference type="Proteomes" id="UP001152523"/>
    </source>
</evidence>
<feature type="compositionally biased region" description="Low complexity" evidence="11">
    <location>
        <begin position="421"/>
        <end position="442"/>
    </location>
</feature>
<evidence type="ECO:0000256" key="11">
    <source>
        <dbReference type="SAM" id="MobiDB-lite"/>
    </source>
</evidence>
<dbReference type="Pfam" id="PF02365">
    <property type="entry name" value="NAM"/>
    <property type="match status" value="1"/>
</dbReference>
<keyword evidence="9" id="KW-0804">Transcription</keyword>
<dbReference type="PANTHER" id="PTHR31744:SF216">
    <property type="entry name" value="NAC TRANSCRIPTION FACTOR"/>
    <property type="match status" value="1"/>
</dbReference>
<evidence type="ECO:0000256" key="3">
    <source>
        <dbReference type="ARBA" id="ARBA00022692"/>
    </source>
</evidence>
<evidence type="ECO:0000256" key="9">
    <source>
        <dbReference type="ARBA" id="ARBA00023163"/>
    </source>
</evidence>
<dbReference type="EMBL" id="CAMAPF010000941">
    <property type="protein sequence ID" value="CAH9126189.1"/>
    <property type="molecule type" value="Genomic_DNA"/>
</dbReference>
<keyword evidence="6" id="KW-0238">DNA-binding</keyword>
<keyword evidence="16" id="KW-1185">Reference proteome</keyword>
<comment type="subcellular location">
    <subcellularLocation>
        <location evidence="2">Membrane</location>
        <topology evidence="2">Single-pass membrane protein</topology>
    </subcellularLocation>
    <subcellularLocation>
        <location evidence="1">Nucleus</location>
    </subcellularLocation>
</comment>
<feature type="region of interest" description="Disordered" evidence="11">
    <location>
        <begin position="416"/>
        <end position="445"/>
    </location>
</feature>
<reference evidence="15" key="1">
    <citation type="submission" date="2022-07" db="EMBL/GenBank/DDBJ databases">
        <authorList>
            <person name="Macas J."/>
            <person name="Novak P."/>
            <person name="Neumann P."/>
        </authorList>
    </citation>
    <scope>NUCLEOTIDE SEQUENCE</scope>
</reference>
<evidence type="ECO:0000256" key="10">
    <source>
        <dbReference type="ARBA" id="ARBA00023242"/>
    </source>
</evidence>
<feature type="domain" description="NAC" evidence="13">
    <location>
        <begin position="13"/>
        <end position="163"/>
    </location>
</feature>
<keyword evidence="5" id="KW-0805">Transcription regulation</keyword>
<dbReference type="GO" id="GO:0006355">
    <property type="term" value="P:regulation of DNA-templated transcription"/>
    <property type="evidence" value="ECO:0007669"/>
    <property type="project" value="InterPro"/>
</dbReference>
<name>A0AAV0ESF4_9ASTE</name>
<organism evidence="15 16">
    <name type="scientific">Cuscuta epithymum</name>
    <dbReference type="NCBI Taxonomy" id="186058"/>
    <lineage>
        <taxon>Eukaryota</taxon>
        <taxon>Viridiplantae</taxon>
        <taxon>Streptophyta</taxon>
        <taxon>Embryophyta</taxon>
        <taxon>Tracheophyta</taxon>
        <taxon>Spermatophyta</taxon>
        <taxon>Magnoliopsida</taxon>
        <taxon>eudicotyledons</taxon>
        <taxon>Gunneridae</taxon>
        <taxon>Pentapetalae</taxon>
        <taxon>asterids</taxon>
        <taxon>lamiids</taxon>
        <taxon>Solanales</taxon>
        <taxon>Convolvulaceae</taxon>
        <taxon>Cuscuteae</taxon>
        <taxon>Cuscuta</taxon>
        <taxon>Cuscuta subgen. Cuscuta</taxon>
    </lineage>
</organism>
<evidence type="ECO:0000256" key="4">
    <source>
        <dbReference type="ARBA" id="ARBA00022989"/>
    </source>
</evidence>
<keyword evidence="10" id="KW-0539">Nucleus</keyword>
<dbReference type="PROSITE" id="PS51005">
    <property type="entry name" value="NAC"/>
    <property type="match status" value="1"/>
</dbReference>
<dbReference type="Proteomes" id="UP001152523">
    <property type="component" value="Unassembled WGS sequence"/>
</dbReference>
<dbReference type="GO" id="GO:0005634">
    <property type="term" value="C:nucleus"/>
    <property type="evidence" value="ECO:0007669"/>
    <property type="project" value="UniProtKB-SubCell"/>
</dbReference>
<dbReference type="GO" id="GO:0016020">
    <property type="term" value="C:membrane"/>
    <property type="evidence" value="ECO:0007669"/>
    <property type="project" value="UniProtKB-SubCell"/>
</dbReference>